<proteinExistence type="predicted"/>
<evidence type="ECO:0000313" key="2">
    <source>
        <dbReference type="Proteomes" id="UP000251251"/>
    </source>
</evidence>
<keyword evidence="2" id="KW-1185">Reference proteome</keyword>
<accession>A0A2Z2GSV3</accession>
<sequence length="392" mass="43442">MNKIEKLEIKNSIDGLVKRNNEIKGMIKAENDVSVAEDLVKEIQDNAVKLADLTAQLGESQDDDIKEDEQKEDKSMNYLKSDNAVKEFFEVLKTSKKDNLMKDWKAKLEKNAITVKDEDVLLPRKIVDSIQSKLLDTNPVFKVFRVTHVGAVIVSQTFGSDDEAHVHVPGSKKDEQTAVLDTANIKPVMVYKLQTISELVKRLNVNYIELYNMVVAELTQAIVNKVVDLALKEGLEAGTNGFISVEAESAISKGSKKIKAITAQESKTIEAVEDAIDFVRGTAGRRYLIVTVAQRKKLLAELRTQAGNASFTIKNDDAEIASLLGVDELIVYTGKKDIKITLLVQDAYHIDMADITKIDAFKWEYNENAILIEALSSGMPEVFNGGAVITLP</sequence>
<evidence type="ECO:0000313" key="1">
    <source>
        <dbReference type="EMBL" id="ARQ94817.1"/>
    </source>
</evidence>
<reference evidence="1" key="1">
    <citation type="submission" date="2017-04" db="EMBL/GenBank/DDBJ databases">
        <title>Genome sequence and comparative analysis of three virulent Lactococcus garvieae phages, novel phages with genome architecture linking the 936 group phages of Lactococcus lactis.</title>
        <authorList>
            <person name="Hoai T.D."/>
            <person name="Nishiki I."/>
            <person name="Yoshida T."/>
            <person name="Nakai T."/>
        </authorList>
    </citation>
    <scope>NUCLEOTIDE SEQUENCE [LARGE SCALE GENOMIC DNA]</scope>
</reference>
<dbReference type="Proteomes" id="UP000251251">
    <property type="component" value="Segment"/>
</dbReference>
<gene>
    <name evidence="1" type="ORF">PLgW1_6</name>
</gene>
<dbReference type="EMBL" id="KY888143">
    <property type="protein sequence ID" value="ARQ94817.1"/>
    <property type="molecule type" value="Genomic_DNA"/>
</dbReference>
<name>A0A2Z2GSV3_9CAUD</name>
<dbReference type="SUPFAM" id="SSF56563">
    <property type="entry name" value="Major capsid protein gp5"/>
    <property type="match status" value="1"/>
</dbReference>
<organism evidence="1 2">
    <name type="scientific">Lactococcus phage PLgW-1</name>
    <dbReference type="NCBI Taxonomy" id="1983536"/>
    <lineage>
        <taxon>Viruses</taxon>
        <taxon>Duplodnaviria</taxon>
        <taxon>Heunggongvirae</taxon>
        <taxon>Uroviricota</taxon>
        <taxon>Caudoviricetes</taxon>
        <taxon>Uwajimavirus</taxon>
        <taxon>Uwajimavirus PLgW1</taxon>
    </lineage>
</organism>
<protein>
    <submittedName>
        <fullName evidence="1">Major capsid protein</fullName>
    </submittedName>
</protein>